<evidence type="ECO:0000256" key="2">
    <source>
        <dbReference type="ARBA" id="ARBA00022723"/>
    </source>
</evidence>
<dbReference type="GO" id="GO:0046872">
    <property type="term" value="F:metal ion binding"/>
    <property type="evidence" value="ECO:0007669"/>
    <property type="project" value="UniProtKB-KW"/>
</dbReference>
<comment type="cofactor">
    <cofactor evidence="1">
        <name>a divalent metal cation</name>
        <dbReference type="ChEBI" id="CHEBI:60240"/>
    </cofactor>
</comment>
<dbReference type="PANTHER" id="PTHR23080:SF133">
    <property type="entry name" value="SI:CH211-262I1.5-RELATED"/>
    <property type="match status" value="1"/>
</dbReference>
<dbReference type="InterPro" id="IPR027806">
    <property type="entry name" value="HARBI1_dom"/>
</dbReference>
<dbReference type="EMBL" id="CALOZG010000040">
    <property type="protein sequence ID" value="CAH4034428.1"/>
    <property type="molecule type" value="Genomic_DNA"/>
</dbReference>
<keyword evidence="5" id="KW-1185">Reference proteome</keyword>
<accession>A0A9P0TLH3</accession>
<comment type="caution">
    <text evidence="4">The sequence shown here is derived from an EMBL/GenBank/DDBJ whole genome shotgun (WGS) entry which is preliminary data.</text>
</comment>
<dbReference type="PANTHER" id="PTHR23080">
    <property type="entry name" value="THAP DOMAIN PROTEIN"/>
    <property type="match status" value="1"/>
</dbReference>
<protein>
    <recommendedName>
        <fullName evidence="3">DDE Tnp4 domain-containing protein</fullName>
    </recommendedName>
</protein>
<dbReference type="AlphaFoldDB" id="A0A9P0TLH3"/>
<organism evidence="4 5">
    <name type="scientific">Pieris brassicae</name>
    <name type="common">White butterfly</name>
    <name type="synonym">Large white butterfly</name>
    <dbReference type="NCBI Taxonomy" id="7116"/>
    <lineage>
        <taxon>Eukaryota</taxon>
        <taxon>Metazoa</taxon>
        <taxon>Ecdysozoa</taxon>
        <taxon>Arthropoda</taxon>
        <taxon>Hexapoda</taxon>
        <taxon>Insecta</taxon>
        <taxon>Pterygota</taxon>
        <taxon>Neoptera</taxon>
        <taxon>Endopterygota</taxon>
        <taxon>Lepidoptera</taxon>
        <taxon>Glossata</taxon>
        <taxon>Ditrysia</taxon>
        <taxon>Papilionoidea</taxon>
        <taxon>Pieridae</taxon>
        <taxon>Pierinae</taxon>
        <taxon>Pieris</taxon>
    </lineage>
</organism>
<evidence type="ECO:0000313" key="5">
    <source>
        <dbReference type="Proteomes" id="UP001152562"/>
    </source>
</evidence>
<reference evidence="4" key="1">
    <citation type="submission" date="2022-05" db="EMBL/GenBank/DDBJ databases">
        <authorList>
            <person name="Okamura Y."/>
        </authorList>
    </citation>
    <scope>NUCLEOTIDE SEQUENCE</scope>
</reference>
<dbReference type="Pfam" id="PF13359">
    <property type="entry name" value="DDE_Tnp_4"/>
    <property type="match status" value="1"/>
</dbReference>
<proteinExistence type="predicted"/>
<gene>
    <name evidence="4" type="ORF">PIBRA_LOCUS10611</name>
</gene>
<name>A0A9P0TLH3_PIEBR</name>
<sequence>MFGISTTEVANIFITWVNFMFELWSKVNIWPSRALVDYYMPKLFKQHHSSTRVVVDGTEIPIAKPKNPISQQATFSSYKHHNTIKNLVGITPGGLISFCSEGYGGSTSDCQITERSSLLDLCEEKDAIMADRGFKM</sequence>
<keyword evidence="2" id="KW-0479">Metal-binding</keyword>
<feature type="domain" description="DDE Tnp4" evidence="3">
    <location>
        <begin position="55"/>
        <end position="135"/>
    </location>
</feature>
<evidence type="ECO:0000259" key="3">
    <source>
        <dbReference type="Pfam" id="PF13359"/>
    </source>
</evidence>
<evidence type="ECO:0000313" key="4">
    <source>
        <dbReference type="EMBL" id="CAH4034428.1"/>
    </source>
</evidence>
<evidence type="ECO:0000256" key="1">
    <source>
        <dbReference type="ARBA" id="ARBA00001968"/>
    </source>
</evidence>
<dbReference type="Proteomes" id="UP001152562">
    <property type="component" value="Unassembled WGS sequence"/>
</dbReference>